<comment type="subcellular location">
    <subcellularLocation>
        <location evidence="1">Membrane</location>
    </subcellularLocation>
</comment>
<comment type="function">
    <text evidence="9">Regulator of endoplasmic reticulum secretion that acts as a key determinant of brain size. Required for secretion of extracellular matrix proteins. Required for correct brain development by depositing sufficient extracellular matrix proteins for tissue integrity and the proliferation of neural progenitors. Acts as a regulator of the unfolded protein response (UPR).</text>
</comment>
<dbReference type="PANTHER" id="PTHR15858">
    <property type="entry name" value="IMMEDIATE EARLY RESPONSE 3-INTERACTING PROTEIN 1"/>
    <property type="match status" value="1"/>
</dbReference>
<name>A0A8C0KBL4_CANLU</name>
<keyword evidence="13" id="KW-1185">Reference proteome</keyword>
<evidence type="ECO:0000256" key="2">
    <source>
        <dbReference type="ARBA" id="ARBA00016434"/>
    </source>
</evidence>
<dbReference type="InterPro" id="IPR013880">
    <property type="entry name" value="Yos1"/>
</dbReference>
<comment type="similarity">
    <text evidence="8">Belongs to the YOS1 family.</text>
</comment>
<sequence>MGGFTLFSSQVFETGVYSLTLHGTSSSHARPPAAQYAPPAPPPTADHTPPADVGEGRVPARWGGACESAFGAFRAPVGERRPWRRHVPCGGWRKIGWASGRLRAAMAFTLYSLLQAALLCVNAIAVLHEERFLKNIGWGADQGIGGFGEEPGIKSQLMNLIRSVRTVMRVPLIIINSIAIVLLLLFG</sequence>
<reference evidence="12" key="2">
    <citation type="submission" date="2025-09" db="UniProtKB">
        <authorList>
            <consortium name="Ensembl"/>
        </authorList>
    </citation>
    <scope>IDENTIFICATION</scope>
</reference>
<dbReference type="GeneTree" id="ENSGT00510000047648"/>
<dbReference type="Pfam" id="PF08571">
    <property type="entry name" value="Yos1"/>
    <property type="match status" value="1"/>
</dbReference>
<keyword evidence="4 11" id="KW-0812">Transmembrane</keyword>
<dbReference type="GO" id="GO:0000139">
    <property type="term" value="C:Golgi membrane"/>
    <property type="evidence" value="ECO:0007669"/>
    <property type="project" value="TreeGrafter"/>
</dbReference>
<dbReference type="GO" id="GO:0006888">
    <property type="term" value="P:endoplasmic reticulum to Golgi vesicle-mediated transport"/>
    <property type="evidence" value="ECO:0007669"/>
    <property type="project" value="TreeGrafter"/>
</dbReference>
<feature type="region of interest" description="Disordered" evidence="10">
    <location>
        <begin position="28"/>
        <end position="57"/>
    </location>
</feature>
<evidence type="ECO:0000313" key="12">
    <source>
        <dbReference type="Ensembl" id="ENSCAFP00020012896.1"/>
    </source>
</evidence>
<keyword evidence="6 11" id="KW-1133">Transmembrane helix</keyword>
<evidence type="ECO:0000256" key="7">
    <source>
        <dbReference type="ARBA" id="ARBA00023136"/>
    </source>
</evidence>
<evidence type="ECO:0000256" key="3">
    <source>
        <dbReference type="ARBA" id="ARBA00022448"/>
    </source>
</evidence>
<proteinExistence type="inferred from homology"/>
<evidence type="ECO:0000256" key="1">
    <source>
        <dbReference type="ARBA" id="ARBA00004370"/>
    </source>
</evidence>
<feature type="transmembrane region" description="Helical" evidence="11">
    <location>
        <begin position="167"/>
        <end position="186"/>
    </location>
</feature>
<evidence type="ECO:0000256" key="11">
    <source>
        <dbReference type="SAM" id="Phobius"/>
    </source>
</evidence>
<keyword evidence="3" id="KW-0813">Transport</keyword>
<dbReference type="GO" id="GO:0005789">
    <property type="term" value="C:endoplasmic reticulum membrane"/>
    <property type="evidence" value="ECO:0007669"/>
    <property type="project" value="TreeGrafter"/>
</dbReference>
<dbReference type="Ensembl" id="ENSCAFT00020014888.1">
    <property type="protein sequence ID" value="ENSCAFP00020012896.1"/>
    <property type="gene ID" value="ENSCAFG00020010389.1"/>
</dbReference>
<dbReference type="Proteomes" id="UP000694391">
    <property type="component" value="Unplaced"/>
</dbReference>
<organism evidence="12 13">
    <name type="scientific">Canis lupus dingo</name>
    <name type="common">dingo</name>
    <dbReference type="NCBI Taxonomy" id="286419"/>
    <lineage>
        <taxon>Eukaryota</taxon>
        <taxon>Metazoa</taxon>
        <taxon>Chordata</taxon>
        <taxon>Craniata</taxon>
        <taxon>Vertebrata</taxon>
        <taxon>Euteleostomi</taxon>
        <taxon>Mammalia</taxon>
        <taxon>Eutheria</taxon>
        <taxon>Laurasiatheria</taxon>
        <taxon>Carnivora</taxon>
        <taxon>Caniformia</taxon>
        <taxon>Canidae</taxon>
        <taxon>Canis</taxon>
    </lineage>
</organism>
<evidence type="ECO:0000256" key="4">
    <source>
        <dbReference type="ARBA" id="ARBA00022692"/>
    </source>
</evidence>
<protein>
    <recommendedName>
        <fullName evidence="2">Immediate early response 3-interacting protein 1</fullName>
    </recommendedName>
</protein>
<feature type="transmembrane region" description="Helical" evidence="11">
    <location>
        <begin position="102"/>
        <end position="125"/>
    </location>
</feature>
<dbReference type="GO" id="GO:0030134">
    <property type="term" value="C:COPII-coated ER to Golgi transport vesicle"/>
    <property type="evidence" value="ECO:0007669"/>
    <property type="project" value="TreeGrafter"/>
</dbReference>
<evidence type="ECO:0000256" key="5">
    <source>
        <dbReference type="ARBA" id="ARBA00022927"/>
    </source>
</evidence>
<dbReference type="PANTHER" id="PTHR15858:SF0">
    <property type="entry name" value="IMMEDIATE EARLY RESPONSE 3-INTERACTING PROTEIN 1"/>
    <property type="match status" value="1"/>
</dbReference>
<dbReference type="AlphaFoldDB" id="A0A8C0KBL4"/>
<keyword evidence="7 11" id="KW-0472">Membrane</keyword>
<evidence type="ECO:0000256" key="8">
    <source>
        <dbReference type="ARBA" id="ARBA00024203"/>
    </source>
</evidence>
<reference evidence="12" key="1">
    <citation type="submission" date="2025-08" db="UniProtKB">
        <authorList>
            <consortium name="Ensembl"/>
        </authorList>
    </citation>
    <scope>IDENTIFICATION</scope>
</reference>
<accession>A0A8C0KBL4</accession>
<evidence type="ECO:0000256" key="9">
    <source>
        <dbReference type="ARBA" id="ARBA00045999"/>
    </source>
</evidence>
<keyword evidence="5" id="KW-0653">Protein transport</keyword>
<evidence type="ECO:0000256" key="10">
    <source>
        <dbReference type="SAM" id="MobiDB-lite"/>
    </source>
</evidence>
<dbReference type="GO" id="GO:0015031">
    <property type="term" value="P:protein transport"/>
    <property type="evidence" value="ECO:0007669"/>
    <property type="project" value="UniProtKB-KW"/>
</dbReference>
<evidence type="ECO:0000313" key="13">
    <source>
        <dbReference type="Proteomes" id="UP000694391"/>
    </source>
</evidence>
<evidence type="ECO:0000256" key="6">
    <source>
        <dbReference type="ARBA" id="ARBA00022989"/>
    </source>
</evidence>